<comment type="catalytic activity">
    <reaction evidence="11">
        <text>IMP + H2O = inosine + phosphate</text>
        <dbReference type="Rhea" id="RHEA:27718"/>
        <dbReference type="ChEBI" id="CHEBI:15377"/>
        <dbReference type="ChEBI" id="CHEBI:17596"/>
        <dbReference type="ChEBI" id="CHEBI:43474"/>
        <dbReference type="ChEBI" id="CHEBI:58053"/>
        <dbReference type="EC" id="3.1.3.99"/>
    </reaction>
</comment>
<protein>
    <recommendedName>
        <fullName evidence="4 12">IMP-specific 5'-nucleotidase 1</fullName>
        <ecNumber evidence="12">3.1.3.-</ecNumber>
    </recommendedName>
</protein>
<dbReference type="GO" id="GO:0000287">
    <property type="term" value="F:magnesium ion binding"/>
    <property type="evidence" value="ECO:0007669"/>
    <property type="project" value="InterPro"/>
</dbReference>
<keyword evidence="7 12" id="KW-0378">Hydrolase</keyword>
<dbReference type="PANTHER" id="PTHR28213:SF1">
    <property type="entry name" value="IMP-SPECIFIC 5'-NUCLEOTIDASE 1"/>
    <property type="match status" value="1"/>
</dbReference>
<organism evidence="13 14">
    <name type="scientific">Penicillium alfredii</name>
    <dbReference type="NCBI Taxonomy" id="1506179"/>
    <lineage>
        <taxon>Eukaryota</taxon>
        <taxon>Fungi</taxon>
        <taxon>Dikarya</taxon>
        <taxon>Ascomycota</taxon>
        <taxon>Pezizomycotina</taxon>
        <taxon>Eurotiomycetes</taxon>
        <taxon>Eurotiomycetidae</taxon>
        <taxon>Eurotiales</taxon>
        <taxon>Aspergillaceae</taxon>
        <taxon>Penicillium</taxon>
    </lineage>
</organism>
<evidence type="ECO:0000256" key="5">
    <source>
        <dbReference type="ARBA" id="ARBA00022723"/>
    </source>
</evidence>
<evidence type="ECO:0000256" key="7">
    <source>
        <dbReference type="ARBA" id="ARBA00022801"/>
    </source>
</evidence>
<dbReference type="AlphaFoldDB" id="A0A9W9FJB3"/>
<reference evidence="13" key="1">
    <citation type="submission" date="2022-11" db="EMBL/GenBank/DDBJ databases">
        <authorList>
            <person name="Petersen C."/>
        </authorList>
    </citation>
    <scope>NUCLEOTIDE SEQUENCE</scope>
    <source>
        <strain evidence="13">IBT 34128</strain>
    </source>
</reference>
<evidence type="ECO:0000256" key="3">
    <source>
        <dbReference type="ARBA" id="ARBA00011881"/>
    </source>
</evidence>
<dbReference type="EC" id="3.1.3.-" evidence="12"/>
<dbReference type="InterPro" id="IPR036412">
    <property type="entry name" value="HAD-like_sf"/>
</dbReference>
<dbReference type="GeneID" id="81393216"/>
<evidence type="ECO:0000256" key="11">
    <source>
        <dbReference type="ARBA" id="ARBA00047413"/>
    </source>
</evidence>
<sequence>MTTRYRVEYALKTHRRDQLIEWIKGLLAVPFVLHSQPTAVYQEHREGLQTVAADTYQRYAEIMRDVEKLIVDHIAHHDRDAPGKSKLKLLVPSVGTFFTRLYLEDAFKYQDEQRFISRRRFVAPSFNDIRLILNSAQLLGLVRSSQVQLVTFDGDVTLYDDGACLTPDNPVIARILRLLEQDRKVGIVTAAGYTDAPKYYERLHGLLDAVHDSTILSATQKQGLVVMGGESNFLFRFDQSSSDRLAYVPRDEWLLEEMQDWRESDITELLDLAESALRACAANLHLPAAVLRKDRAVGVYPVNGTRIHREQLEETVLAVQNTVQRSAVGTRLPFCAFNGGNDVFVDIGDKSWGVRACQRYFGGIDPSKTLHVGDQFLSAGANDFKARLASTTAWIASPTETVELLDELEHAVDG</sequence>
<evidence type="ECO:0000256" key="10">
    <source>
        <dbReference type="ARBA" id="ARBA00023080"/>
    </source>
</evidence>
<dbReference type="GO" id="GO:0008253">
    <property type="term" value="F:5'-nucleotidase activity"/>
    <property type="evidence" value="ECO:0007669"/>
    <property type="project" value="InterPro"/>
</dbReference>
<accession>A0A9W9FJB3</accession>
<dbReference type="PANTHER" id="PTHR28213">
    <property type="entry name" value="IMP-SPECIFIC 5'-NUCLEOTIDASE 1"/>
    <property type="match status" value="1"/>
</dbReference>
<gene>
    <name evidence="13" type="ORF">NUU61_003466</name>
</gene>
<proteinExistence type="inferred from homology"/>
<dbReference type="SUPFAM" id="SSF56784">
    <property type="entry name" value="HAD-like"/>
    <property type="match status" value="1"/>
</dbReference>
<evidence type="ECO:0000256" key="1">
    <source>
        <dbReference type="ARBA" id="ARBA00001946"/>
    </source>
</evidence>
<evidence type="ECO:0000256" key="12">
    <source>
        <dbReference type="PIRNR" id="PIRNR028836"/>
    </source>
</evidence>
<comment type="subunit">
    <text evidence="3 12">Homotetramer.</text>
</comment>
<dbReference type="InterPro" id="IPR009453">
    <property type="entry name" value="ISN1"/>
</dbReference>
<dbReference type="GO" id="GO:0006190">
    <property type="term" value="P:inosine salvage"/>
    <property type="evidence" value="ECO:0007669"/>
    <property type="project" value="InterPro"/>
</dbReference>
<evidence type="ECO:0000256" key="6">
    <source>
        <dbReference type="ARBA" id="ARBA00022741"/>
    </source>
</evidence>
<comment type="cofactor">
    <cofactor evidence="1 12">
        <name>Mg(2+)</name>
        <dbReference type="ChEBI" id="CHEBI:18420"/>
    </cofactor>
</comment>
<evidence type="ECO:0000256" key="9">
    <source>
        <dbReference type="ARBA" id="ARBA00022842"/>
    </source>
</evidence>
<keyword evidence="10 12" id="KW-0546">Nucleotide metabolism</keyword>
<reference evidence="13" key="2">
    <citation type="journal article" date="2023" name="IMA Fungus">
        <title>Comparative genomic study of the Penicillium genus elucidates a diverse pangenome and 15 lateral gene transfer events.</title>
        <authorList>
            <person name="Petersen C."/>
            <person name="Sorensen T."/>
            <person name="Nielsen M.R."/>
            <person name="Sondergaard T.E."/>
            <person name="Sorensen J.L."/>
            <person name="Fitzpatrick D.A."/>
            <person name="Frisvad J.C."/>
            <person name="Nielsen K.L."/>
        </authorList>
    </citation>
    <scope>NUCLEOTIDE SEQUENCE</scope>
    <source>
        <strain evidence="13">IBT 34128</strain>
    </source>
</reference>
<dbReference type="GO" id="GO:0005524">
    <property type="term" value="F:ATP binding"/>
    <property type="evidence" value="ECO:0007669"/>
    <property type="project" value="UniProtKB-KW"/>
</dbReference>
<dbReference type="OrthoDB" id="185373at2759"/>
<evidence type="ECO:0000313" key="14">
    <source>
        <dbReference type="Proteomes" id="UP001141434"/>
    </source>
</evidence>
<evidence type="ECO:0000256" key="2">
    <source>
        <dbReference type="ARBA" id="ARBA00005307"/>
    </source>
</evidence>
<comment type="function">
    <text evidence="12">IMP-specific 5'-nucleotidase involved in IMP (inositol monophosphate) degradation.</text>
</comment>
<keyword evidence="9 12" id="KW-0460">Magnesium</keyword>
<dbReference type="Proteomes" id="UP001141434">
    <property type="component" value="Unassembled WGS sequence"/>
</dbReference>
<keyword evidence="8" id="KW-0067">ATP-binding</keyword>
<evidence type="ECO:0000256" key="4">
    <source>
        <dbReference type="ARBA" id="ARBA00015544"/>
    </source>
</evidence>
<dbReference type="GO" id="GO:0071592">
    <property type="term" value="P:nicotinic acid riboside biosynthetic process"/>
    <property type="evidence" value="ECO:0007669"/>
    <property type="project" value="TreeGrafter"/>
</dbReference>
<dbReference type="EMBL" id="JAPMSZ010000005">
    <property type="protein sequence ID" value="KAJ5101244.1"/>
    <property type="molecule type" value="Genomic_DNA"/>
</dbReference>
<evidence type="ECO:0000256" key="8">
    <source>
        <dbReference type="ARBA" id="ARBA00022840"/>
    </source>
</evidence>
<keyword evidence="6" id="KW-0547">Nucleotide-binding</keyword>
<dbReference type="GO" id="GO:0071590">
    <property type="term" value="P:nicotinamide riboside biosynthetic process"/>
    <property type="evidence" value="ECO:0007669"/>
    <property type="project" value="TreeGrafter"/>
</dbReference>
<comment type="similarity">
    <text evidence="2 12">Belongs to the ISN1 family.</text>
</comment>
<name>A0A9W9FJB3_9EURO</name>
<comment type="caution">
    <text evidence="13">The sequence shown here is derived from an EMBL/GenBank/DDBJ whole genome shotgun (WGS) entry which is preliminary data.</text>
</comment>
<evidence type="ECO:0000313" key="13">
    <source>
        <dbReference type="EMBL" id="KAJ5101244.1"/>
    </source>
</evidence>
<keyword evidence="5" id="KW-0479">Metal-binding</keyword>
<dbReference type="PIRSF" id="PIRSF028836">
    <property type="entry name" value="ISN1"/>
    <property type="match status" value="1"/>
</dbReference>
<dbReference type="RefSeq" id="XP_056512075.1">
    <property type="nucleotide sequence ID" value="XM_056654048.1"/>
</dbReference>
<dbReference type="Pfam" id="PF06437">
    <property type="entry name" value="ISN1"/>
    <property type="match status" value="1"/>
</dbReference>
<dbReference type="GO" id="GO:0009117">
    <property type="term" value="P:nucleotide metabolic process"/>
    <property type="evidence" value="ECO:0007669"/>
    <property type="project" value="UniProtKB-KW"/>
</dbReference>
<keyword evidence="14" id="KW-1185">Reference proteome</keyword>